<dbReference type="CDD" id="cd07377">
    <property type="entry name" value="WHTH_GntR"/>
    <property type="match status" value="1"/>
</dbReference>
<dbReference type="InterPro" id="IPR011663">
    <property type="entry name" value="UTRA"/>
</dbReference>
<dbReference type="Gene3D" id="3.40.1410.10">
    <property type="entry name" value="Chorismate lyase-like"/>
    <property type="match status" value="1"/>
</dbReference>
<organism evidence="5 6">
    <name type="scientific">Kaistia defluvii</name>
    <dbReference type="NCBI Taxonomy" id="410841"/>
    <lineage>
        <taxon>Bacteria</taxon>
        <taxon>Pseudomonadati</taxon>
        <taxon>Pseudomonadota</taxon>
        <taxon>Alphaproteobacteria</taxon>
        <taxon>Hyphomicrobiales</taxon>
        <taxon>Kaistiaceae</taxon>
        <taxon>Kaistia</taxon>
    </lineage>
</organism>
<evidence type="ECO:0000256" key="3">
    <source>
        <dbReference type="ARBA" id="ARBA00023163"/>
    </source>
</evidence>
<dbReference type="InterPro" id="IPR000524">
    <property type="entry name" value="Tscrpt_reg_HTH_GntR"/>
</dbReference>
<evidence type="ECO:0000313" key="5">
    <source>
        <dbReference type="EMBL" id="MET4636069.1"/>
    </source>
</evidence>
<dbReference type="EMBL" id="JBEPSM010000003">
    <property type="protein sequence ID" value="MET4636069.1"/>
    <property type="molecule type" value="Genomic_DNA"/>
</dbReference>
<sequence length="247" mass="26823">MSWNAARLSDEGAPKWFQIAGILRQSIVEGEFQAGDAMPTEAHLNEVFEVSRTTARAALNKLVQEGLITRRSGVGSIVLGGRVDQPVNQIRGFTEDMQLRGLKPSFEVLSAGWSQSSGEAAQALGLASSDKPFRSDRLLRANDRLMGYSVSWIRPDVFGAMAPPTEALLAGGSLYAWLRENLGIEISGGVEFIEANLASQEIAQLLDVEPASAVLVVTRIAKSTAGLPVEFAVVTYRADRYRFRVEL</sequence>
<evidence type="ECO:0000313" key="6">
    <source>
        <dbReference type="Proteomes" id="UP001549321"/>
    </source>
</evidence>
<dbReference type="SMART" id="SM00866">
    <property type="entry name" value="UTRA"/>
    <property type="match status" value="1"/>
</dbReference>
<dbReference type="Pfam" id="PF00392">
    <property type="entry name" value="GntR"/>
    <property type="match status" value="1"/>
</dbReference>
<dbReference type="PRINTS" id="PR00035">
    <property type="entry name" value="HTHGNTR"/>
</dbReference>
<dbReference type="InterPro" id="IPR036388">
    <property type="entry name" value="WH-like_DNA-bd_sf"/>
</dbReference>
<dbReference type="SMART" id="SM00345">
    <property type="entry name" value="HTH_GNTR"/>
    <property type="match status" value="1"/>
</dbReference>
<keyword evidence="2" id="KW-0238">DNA-binding</keyword>
<dbReference type="Proteomes" id="UP001549321">
    <property type="component" value="Unassembled WGS sequence"/>
</dbReference>
<comment type="caution">
    <text evidence="5">The sequence shown here is derived from an EMBL/GenBank/DDBJ whole genome shotgun (WGS) entry which is preliminary data.</text>
</comment>
<dbReference type="InterPro" id="IPR028978">
    <property type="entry name" value="Chorismate_lyase_/UTRA_dom_sf"/>
</dbReference>
<keyword evidence="1" id="KW-0805">Transcription regulation</keyword>
<dbReference type="InterPro" id="IPR050679">
    <property type="entry name" value="Bact_HTH_transcr_reg"/>
</dbReference>
<evidence type="ECO:0000256" key="1">
    <source>
        <dbReference type="ARBA" id="ARBA00023015"/>
    </source>
</evidence>
<evidence type="ECO:0000259" key="4">
    <source>
        <dbReference type="PROSITE" id="PS50949"/>
    </source>
</evidence>
<dbReference type="Gene3D" id="1.10.10.10">
    <property type="entry name" value="Winged helix-like DNA-binding domain superfamily/Winged helix DNA-binding domain"/>
    <property type="match status" value="1"/>
</dbReference>
<dbReference type="PANTHER" id="PTHR44846">
    <property type="entry name" value="MANNOSYL-D-GLYCERATE TRANSPORT/METABOLISM SYSTEM REPRESSOR MNGR-RELATED"/>
    <property type="match status" value="1"/>
</dbReference>
<dbReference type="SUPFAM" id="SSF46785">
    <property type="entry name" value="Winged helix' DNA-binding domain"/>
    <property type="match status" value="1"/>
</dbReference>
<feature type="domain" description="HTH gntR-type" evidence="4">
    <location>
        <begin position="13"/>
        <end position="81"/>
    </location>
</feature>
<dbReference type="PROSITE" id="PS50949">
    <property type="entry name" value="HTH_GNTR"/>
    <property type="match status" value="1"/>
</dbReference>
<name>A0ABV2R453_9HYPH</name>
<keyword evidence="3" id="KW-0804">Transcription</keyword>
<protein>
    <submittedName>
        <fullName evidence="5">GntR family transcriptional regulator</fullName>
    </submittedName>
</protein>
<dbReference type="PANTHER" id="PTHR44846:SF17">
    <property type="entry name" value="GNTR-FAMILY TRANSCRIPTIONAL REGULATOR"/>
    <property type="match status" value="1"/>
</dbReference>
<dbReference type="RefSeq" id="WP_354553594.1">
    <property type="nucleotide sequence ID" value="NZ_JBEPSM010000003.1"/>
</dbReference>
<keyword evidence="6" id="KW-1185">Reference proteome</keyword>
<dbReference type="InterPro" id="IPR036390">
    <property type="entry name" value="WH_DNA-bd_sf"/>
</dbReference>
<dbReference type="SUPFAM" id="SSF64288">
    <property type="entry name" value="Chorismate lyase-like"/>
    <property type="match status" value="1"/>
</dbReference>
<proteinExistence type="predicted"/>
<dbReference type="Pfam" id="PF07702">
    <property type="entry name" value="UTRA"/>
    <property type="match status" value="1"/>
</dbReference>
<evidence type="ECO:0000256" key="2">
    <source>
        <dbReference type="ARBA" id="ARBA00023125"/>
    </source>
</evidence>
<accession>A0ABV2R453</accession>
<gene>
    <name evidence="5" type="ORF">ABIE08_004020</name>
</gene>
<reference evidence="5 6" key="1">
    <citation type="submission" date="2024-06" db="EMBL/GenBank/DDBJ databases">
        <title>Sorghum-associated microbial communities from plants grown in Nebraska, USA.</title>
        <authorList>
            <person name="Schachtman D."/>
        </authorList>
    </citation>
    <scope>NUCLEOTIDE SEQUENCE [LARGE SCALE GENOMIC DNA]</scope>
    <source>
        <strain evidence="5 6">3207</strain>
    </source>
</reference>